<feature type="domain" description="Bet v I/Major latex protein" evidence="2">
    <location>
        <begin position="4"/>
        <end position="152"/>
    </location>
</feature>
<dbReference type="Proteomes" id="UP000295252">
    <property type="component" value="Chromosome III"/>
</dbReference>
<proteinExistence type="inferred from homology"/>
<evidence type="ECO:0000256" key="1">
    <source>
        <dbReference type="ARBA" id="ARBA00038242"/>
    </source>
</evidence>
<dbReference type="GO" id="GO:0006952">
    <property type="term" value="P:defense response"/>
    <property type="evidence" value="ECO:0007669"/>
    <property type="project" value="InterPro"/>
</dbReference>
<dbReference type="EMBL" id="HG739089">
    <property type="protein sequence ID" value="CDP00798.1"/>
    <property type="molecule type" value="Genomic_DNA"/>
</dbReference>
<evidence type="ECO:0000313" key="4">
    <source>
        <dbReference type="Proteomes" id="UP000295252"/>
    </source>
</evidence>
<dbReference type="InterPro" id="IPR023393">
    <property type="entry name" value="START-like_dom_sf"/>
</dbReference>
<dbReference type="OrthoDB" id="1072116at2759"/>
<dbReference type="SMART" id="SM01037">
    <property type="entry name" value="Bet_v_1"/>
    <property type="match status" value="1"/>
</dbReference>
<dbReference type="PANTHER" id="PTHR31338">
    <property type="entry name" value="POLYKETIDE CYCLASE/DEHYDRASE AND LIPID TRANSPORT SUPERFAMILY PROTEIN"/>
    <property type="match status" value="1"/>
</dbReference>
<dbReference type="InParanoid" id="A0A068TZL0"/>
<dbReference type="InterPro" id="IPR052006">
    <property type="entry name" value="MLP-like"/>
</dbReference>
<comment type="similarity">
    <text evidence="1">Belongs to the MLP family.</text>
</comment>
<sequence length="152" mass="17445">MANNLVGKLEAEFELKSDADEFFHSFGAKAHQLPDLVNEKVNRIEVHEGDWKTDGSIKLWTYVIDGKVEVFKDRLKIDEENKTITSEAIDGDCMKHYKNYIITLQVISRGVSSFAKYTIDYEKLNENMPSPTKYLDWLLHMGKDVDASLIKA</sequence>
<reference evidence="4" key="1">
    <citation type="journal article" date="2014" name="Science">
        <title>The coffee genome provides insight into the convergent evolution of caffeine biosynthesis.</title>
        <authorList>
            <person name="Denoeud F."/>
            <person name="Carretero-Paulet L."/>
            <person name="Dereeper A."/>
            <person name="Droc G."/>
            <person name="Guyot R."/>
            <person name="Pietrella M."/>
            <person name="Zheng C."/>
            <person name="Alberti A."/>
            <person name="Anthony F."/>
            <person name="Aprea G."/>
            <person name="Aury J.M."/>
            <person name="Bento P."/>
            <person name="Bernard M."/>
            <person name="Bocs S."/>
            <person name="Campa C."/>
            <person name="Cenci A."/>
            <person name="Combes M.C."/>
            <person name="Crouzillat D."/>
            <person name="Da Silva C."/>
            <person name="Daddiego L."/>
            <person name="De Bellis F."/>
            <person name="Dussert S."/>
            <person name="Garsmeur O."/>
            <person name="Gayraud T."/>
            <person name="Guignon V."/>
            <person name="Jahn K."/>
            <person name="Jamilloux V."/>
            <person name="Joet T."/>
            <person name="Labadie K."/>
            <person name="Lan T."/>
            <person name="Leclercq J."/>
            <person name="Lepelley M."/>
            <person name="Leroy T."/>
            <person name="Li L.T."/>
            <person name="Librado P."/>
            <person name="Lopez L."/>
            <person name="Munoz A."/>
            <person name="Noel B."/>
            <person name="Pallavicini A."/>
            <person name="Perrotta G."/>
            <person name="Poncet V."/>
            <person name="Pot D."/>
            <person name="Priyono X."/>
            <person name="Rigoreau M."/>
            <person name="Rouard M."/>
            <person name="Rozas J."/>
            <person name="Tranchant-Dubreuil C."/>
            <person name="VanBuren R."/>
            <person name="Zhang Q."/>
            <person name="Andrade A.C."/>
            <person name="Argout X."/>
            <person name="Bertrand B."/>
            <person name="de Kochko A."/>
            <person name="Graziosi G."/>
            <person name="Henry R.J."/>
            <person name="Jayarama X."/>
            <person name="Ming R."/>
            <person name="Nagai C."/>
            <person name="Rounsley S."/>
            <person name="Sankoff D."/>
            <person name="Giuliano G."/>
            <person name="Albert V.A."/>
            <person name="Wincker P."/>
            <person name="Lashermes P."/>
        </authorList>
    </citation>
    <scope>NUCLEOTIDE SEQUENCE [LARGE SCALE GENOMIC DNA]</scope>
    <source>
        <strain evidence="4">cv. DH200-94</strain>
    </source>
</reference>
<dbReference type="PANTHER" id="PTHR31338:SF16">
    <property type="entry name" value="POLYKETIDE CYCLASE_DEHYDRASE AND LIPID TRANSPORT SUPERFAMILY PROTEIN"/>
    <property type="match status" value="1"/>
</dbReference>
<dbReference type="STRING" id="49390.A0A068TZL0"/>
<accession>A0A068TZL0</accession>
<dbReference type="Pfam" id="PF00407">
    <property type="entry name" value="Bet_v_1"/>
    <property type="match status" value="1"/>
</dbReference>
<dbReference type="AlphaFoldDB" id="A0A068TZL0"/>
<dbReference type="SUPFAM" id="SSF55961">
    <property type="entry name" value="Bet v1-like"/>
    <property type="match status" value="1"/>
</dbReference>
<organism evidence="3 4">
    <name type="scientific">Coffea canephora</name>
    <name type="common">Robusta coffee</name>
    <dbReference type="NCBI Taxonomy" id="49390"/>
    <lineage>
        <taxon>Eukaryota</taxon>
        <taxon>Viridiplantae</taxon>
        <taxon>Streptophyta</taxon>
        <taxon>Embryophyta</taxon>
        <taxon>Tracheophyta</taxon>
        <taxon>Spermatophyta</taxon>
        <taxon>Magnoliopsida</taxon>
        <taxon>eudicotyledons</taxon>
        <taxon>Gunneridae</taxon>
        <taxon>Pentapetalae</taxon>
        <taxon>asterids</taxon>
        <taxon>lamiids</taxon>
        <taxon>Gentianales</taxon>
        <taxon>Rubiaceae</taxon>
        <taxon>Ixoroideae</taxon>
        <taxon>Gardenieae complex</taxon>
        <taxon>Bertiereae - Coffeeae clade</taxon>
        <taxon>Coffeeae</taxon>
        <taxon>Coffea</taxon>
    </lineage>
</organism>
<protein>
    <recommendedName>
        <fullName evidence="2">Bet v I/Major latex protein domain-containing protein</fullName>
    </recommendedName>
</protein>
<name>A0A068TZL0_COFCA</name>
<dbReference type="Gramene" id="CDP00798">
    <property type="protein sequence ID" value="CDP00798"/>
    <property type="gene ID" value="GSCOC_T00032886001"/>
</dbReference>
<dbReference type="CDD" id="cd07816">
    <property type="entry name" value="Bet_v1-like"/>
    <property type="match status" value="1"/>
</dbReference>
<evidence type="ECO:0000259" key="2">
    <source>
        <dbReference type="SMART" id="SM01037"/>
    </source>
</evidence>
<evidence type="ECO:0000313" key="3">
    <source>
        <dbReference type="EMBL" id="CDP00798.1"/>
    </source>
</evidence>
<gene>
    <name evidence="3" type="ORF">GSCOC_T00032886001</name>
</gene>
<dbReference type="PhylomeDB" id="A0A068TZL0"/>
<dbReference type="OMA" id="EGDVMEN"/>
<dbReference type="InterPro" id="IPR000916">
    <property type="entry name" value="Bet_v_I/MLP"/>
</dbReference>
<dbReference type="Gene3D" id="3.30.530.20">
    <property type="match status" value="1"/>
</dbReference>
<keyword evidence="4" id="KW-1185">Reference proteome</keyword>